<gene>
    <name evidence="2" type="ORF">ACFQ3F_18160</name>
</gene>
<dbReference type="PROSITE" id="PS51257">
    <property type="entry name" value="PROKAR_LIPOPROTEIN"/>
    <property type="match status" value="1"/>
</dbReference>
<dbReference type="EMBL" id="JBHTLX010000022">
    <property type="protein sequence ID" value="MFD1249728.1"/>
    <property type="molecule type" value="Genomic_DNA"/>
</dbReference>
<keyword evidence="3" id="KW-1185">Reference proteome</keyword>
<evidence type="ECO:0000256" key="1">
    <source>
        <dbReference type="SAM" id="SignalP"/>
    </source>
</evidence>
<evidence type="ECO:0008006" key="4">
    <source>
        <dbReference type="Google" id="ProtNLM"/>
    </source>
</evidence>
<feature type="chain" id="PRO_5046990910" description="Lipoprotein" evidence="1">
    <location>
        <begin position="20"/>
        <end position="159"/>
    </location>
</feature>
<dbReference type="RefSeq" id="WP_367918680.1">
    <property type="nucleotide sequence ID" value="NZ_BAABAC010000014.1"/>
</dbReference>
<protein>
    <recommendedName>
        <fullName evidence="4">Lipoprotein</fullName>
    </recommendedName>
</protein>
<accession>A0ABW3W5E0</accession>
<evidence type="ECO:0000313" key="3">
    <source>
        <dbReference type="Proteomes" id="UP001597229"/>
    </source>
</evidence>
<proteinExistence type="predicted"/>
<organism evidence="2 3">
    <name type="scientific">Nocardioides ginsengisoli</name>
    <dbReference type="NCBI Taxonomy" id="363868"/>
    <lineage>
        <taxon>Bacteria</taxon>
        <taxon>Bacillati</taxon>
        <taxon>Actinomycetota</taxon>
        <taxon>Actinomycetes</taxon>
        <taxon>Propionibacteriales</taxon>
        <taxon>Nocardioidaceae</taxon>
        <taxon>Nocardioides</taxon>
    </lineage>
</organism>
<feature type="signal peptide" evidence="1">
    <location>
        <begin position="1"/>
        <end position="19"/>
    </location>
</feature>
<evidence type="ECO:0000313" key="2">
    <source>
        <dbReference type="EMBL" id="MFD1249728.1"/>
    </source>
</evidence>
<name>A0ABW3W5E0_9ACTN</name>
<dbReference type="Proteomes" id="UP001597229">
    <property type="component" value="Unassembled WGS sequence"/>
</dbReference>
<comment type="caution">
    <text evidence="2">The sequence shown here is derived from an EMBL/GenBank/DDBJ whole genome shotgun (WGS) entry which is preliminary data.</text>
</comment>
<reference evidence="3" key="1">
    <citation type="journal article" date="2019" name="Int. J. Syst. Evol. Microbiol.">
        <title>The Global Catalogue of Microorganisms (GCM) 10K type strain sequencing project: providing services to taxonomists for standard genome sequencing and annotation.</title>
        <authorList>
            <consortium name="The Broad Institute Genomics Platform"/>
            <consortium name="The Broad Institute Genome Sequencing Center for Infectious Disease"/>
            <person name="Wu L."/>
            <person name="Ma J."/>
        </authorList>
    </citation>
    <scope>NUCLEOTIDE SEQUENCE [LARGE SCALE GENOMIC DNA]</scope>
    <source>
        <strain evidence="3">CCUG 52478</strain>
    </source>
</reference>
<keyword evidence="1" id="KW-0732">Signal</keyword>
<sequence>MRTRARTGVVAVLALLAFAGCTERPIDKLNHELADREAKVPSCEATDCTAEVAVLAKALTDLPGVVRVEKARYREKQITDGASVLGYVVVAAGVDCDALEERAAELGWKSSVSPLSSLHLQCGAAAVGGVEPARKNLFATVRPTSQAQLKAWGDRGTLP</sequence>